<name>A0A650MEU5_9CLOT</name>
<dbReference type="Proteomes" id="UP000789738">
    <property type="component" value="Unassembled WGS sequence"/>
</dbReference>
<protein>
    <submittedName>
        <fullName evidence="2">Uncharacterized protein</fullName>
    </submittedName>
</protein>
<evidence type="ECO:0000313" key="1">
    <source>
        <dbReference type="EMBL" id="CAG9706649.1"/>
    </source>
</evidence>
<organism evidence="2 3">
    <name type="scientific">Clostridium neonatale</name>
    <dbReference type="NCBI Taxonomy" id="137838"/>
    <lineage>
        <taxon>Bacteria</taxon>
        <taxon>Bacillati</taxon>
        <taxon>Bacillota</taxon>
        <taxon>Clostridia</taxon>
        <taxon>Eubacteriales</taxon>
        <taxon>Clostridiaceae</taxon>
        <taxon>Clostridium</taxon>
    </lineage>
</organism>
<evidence type="ECO:0000313" key="2">
    <source>
        <dbReference type="EMBL" id="VCT85100.1"/>
    </source>
</evidence>
<dbReference type="AlphaFoldDB" id="A0A650MEU5"/>
<evidence type="ECO:0000313" key="3">
    <source>
        <dbReference type="Proteomes" id="UP000431451"/>
    </source>
</evidence>
<dbReference type="GeneID" id="68878163"/>
<dbReference type="EMBL" id="UWJD01000002">
    <property type="protein sequence ID" value="VCT85100.1"/>
    <property type="molecule type" value="Genomic_DNA"/>
</dbReference>
<sequence>MEISKGKCIFLVAFCIIFVMVVSSLSAIVVFRINNKEIQTNVQEKINNKE</sequence>
<dbReference type="Proteomes" id="UP000431451">
    <property type="component" value="Unassembled WGS sequence"/>
</dbReference>
<dbReference type="RefSeq" id="WP_159116576.1">
    <property type="nucleotide sequence ID" value="NZ_CAKJVD010000046.1"/>
</dbReference>
<proteinExistence type="predicted"/>
<dbReference type="EMBL" id="CAKJVE010000004">
    <property type="protein sequence ID" value="CAG9706649.1"/>
    <property type="molecule type" value="Genomic_DNA"/>
</dbReference>
<accession>A0A650MEU5</accession>
<gene>
    <name evidence="1" type="ORF">CNEO_42561</name>
    <name evidence="2" type="ORF">CNEONATNEC25_02701</name>
</gene>
<reference evidence="2 3" key="1">
    <citation type="submission" date="2018-06" db="EMBL/GenBank/DDBJ databases">
        <authorList>
            <consortium name="IHU Genomes"/>
        </authorList>
    </citation>
    <scope>NUCLEOTIDE SEQUENCE [LARGE SCALE GENOMIC DNA]</scope>
    <source>
        <strain evidence="2 3">NEC25</strain>
    </source>
</reference>
<reference evidence="1" key="2">
    <citation type="submission" date="2021-10" db="EMBL/GenBank/DDBJ databases">
        <authorList>
            <person name="Mesa V."/>
        </authorList>
    </citation>
    <scope>NUCLEOTIDE SEQUENCE</scope>
    <source>
        <strain evidence="1">CC3_PB</strain>
    </source>
</reference>